<evidence type="ECO:0000259" key="1">
    <source>
        <dbReference type="Pfam" id="PF05729"/>
    </source>
</evidence>
<dbReference type="PANTHER" id="PTHR46844:SF1">
    <property type="entry name" value="SLR5058 PROTEIN"/>
    <property type="match status" value="1"/>
</dbReference>
<comment type="caution">
    <text evidence="2">The sequence shown here is derived from an EMBL/GenBank/DDBJ whole genome shotgun (WGS) entry which is preliminary data.</text>
</comment>
<organism evidence="2">
    <name type="scientific">Serratia marcescens</name>
    <dbReference type="NCBI Taxonomy" id="615"/>
    <lineage>
        <taxon>Bacteria</taxon>
        <taxon>Pseudomonadati</taxon>
        <taxon>Pseudomonadota</taxon>
        <taxon>Gammaproteobacteria</taxon>
        <taxon>Enterobacterales</taxon>
        <taxon>Yersiniaceae</taxon>
        <taxon>Serratia</taxon>
    </lineage>
</organism>
<proteinExistence type="predicted"/>
<evidence type="ECO:0000313" key="2">
    <source>
        <dbReference type="EMBL" id="POP14939.1"/>
    </source>
</evidence>
<dbReference type="SUPFAM" id="SSF52540">
    <property type="entry name" value="P-loop containing nucleoside triphosphate hydrolases"/>
    <property type="match status" value="1"/>
</dbReference>
<sequence length="650" mass="74255">MTLRKYIMEPLSTLIATSVLGEVFKTIGKKATEAGISSARVKGNNILRGFKKSKIIESYLEKAVHKVFIFRTITKGNVDVYLDEIYHPIKIKLNDGNKRNKNKAITVGDKCYIDRKGCTAIVGLAGQGKTTIMRKLFLEELVRQERIPFFLTLRQFSYTEKVACEDILLEHMNASGIDCELNDVIEILGTGKVVFYWDGFDEVRSSERENALRMINSIFDKYSCSSLVTTRPDTEITRQAGVSLYKVEVLSRQDVILMIEKIVSDQVTSSSIVELLNKRKFLFETIKTPILIDILIVTSLSLDDEPNSIRDYYDHLFTALMYRHDLSKNYKREKKSSLGNKELEELFGFFSFFSFMDSKSDFTLESMHGLFSKACDAKQIDASEESVCCDIVDGTNLITQDGYNNYVYIHRSIQEYFSAKCVSLFNDEQKNKFFKTYVTSDINGGNANFLSLVRFVDPMGFYKHFMLPFLCLHGILVGDDLAPLTKGNVSEVIDEWMVGATIDDSPNRIGSIQSFTMLKSGKSEFYNYIIQLNDVCELLGLKNNDSGDGKVARYLHMHCRNIIVDFFANGGENKVNLVDYEENSIHKNMAWAALADYKHLIPNYDEKIVDVYYNYYLSTLAEIRDLIDNEYTKKIKSKMVVSTILREMGF</sequence>
<dbReference type="EMBL" id="PQGI01000014">
    <property type="protein sequence ID" value="POP14939.1"/>
    <property type="molecule type" value="Genomic_DNA"/>
</dbReference>
<feature type="domain" description="NACHT" evidence="1">
    <location>
        <begin position="120"/>
        <end position="265"/>
    </location>
</feature>
<dbReference type="Gene3D" id="3.40.50.300">
    <property type="entry name" value="P-loop containing nucleotide triphosphate hydrolases"/>
    <property type="match status" value="1"/>
</dbReference>
<dbReference type="InterPro" id="IPR007111">
    <property type="entry name" value="NACHT_NTPase"/>
</dbReference>
<gene>
    <name evidence="2" type="ORF">C3R40_20745</name>
</gene>
<dbReference type="InterPro" id="IPR027417">
    <property type="entry name" value="P-loop_NTPase"/>
</dbReference>
<protein>
    <submittedName>
        <fullName evidence="2">NACHT domain-containing protein</fullName>
    </submittedName>
</protein>
<dbReference type="AlphaFoldDB" id="A0AAP8PSG7"/>
<accession>A0AAP8PSG7</accession>
<dbReference type="PANTHER" id="PTHR46844">
    <property type="entry name" value="SLR5058 PROTEIN"/>
    <property type="match status" value="1"/>
</dbReference>
<dbReference type="Pfam" id="PF05729">
    <property type="entry name" value="NACHT"/>
    <property type="match status" value="1"/>
</dbReference>
<reference evidence="2" key="1">
    <citation type="submission" date="2018-01" db="EMBL/GenBank/DDBJ databases">
        <title>The opportunistic pathogen Serratia marcescens is an overlooked threat to honeybees.</title>
        <authorList>
            <person name="Raymann K."/>
            <person name="Shaffer Z."/>
            <person name="Coon K."/>
            <person name="Salisbury S."/>
            <person name="Moran N.A."/>
        </authorList>
    </citation>
    <scope>NUCLEOTIDE SEQUENCE [LARGE SCALE GENOMIC DNA]</scope>
    <source>
        <strain evidence="2">KZ19</strain>
    </source>
</reference>
<name>A0AAP8PSG7_SERMA</name>